<keyword evidence="4 12" id="KW-0418">Kinase</keyword>
<accession>A0A9Q0REF8</accession>
<dbReference type="InterPro" id="IPR013083">
    <property type="entry name" value="Znf_RING/FYVE/PHD"/>
</dbReference>
<protein>
    <submittedName>
        <fullName evidence="12">Serine/threonine-protein kinase nek1</fullName>
    </submittedName>
</protein>
<feature type="compositionally biased region" description="Basic and acidic residues" evidence="9">
    <location>
        <begin position="418"/>
        <end position="446"/>
    </location>
</feature>
<evidence type="ECO:0000256" key="1">
    <source>
        <dbReference type="ARBA" id="ARBA00005843"/>
    </source>
</evidence>
<dbReference type="Pfam" id="PF00069">
    <property type="entry name" value="Pkinase"/>
    <property type="match status" value="1"/>
</dbReference>
<evidence type="ECO:0000256" key="7">
    <source>
        <dbReference type="PROSITE-ProRule" id="PRU00175"/>
    </source>
</evidence>
<dbReference type="InterPro" id="IPR011009">
    <property type="entry name" value="Kinase-like_dom_sf"/>
</dbReference>
<keyword evidence="13" id="KW-1185">Reference proteome</keyword>
<evidence type="ECO:0000259" key="11">
    <source>
        <dbReference type="PROSITE" id="PS50089"/>
    </source>
</evidence>
<evidence type="ECO:0000256" key="4">
    <source>
        <dbReference type="ARBA" id="ARBA00022777"/>
    </source>
</evidence>
<feature type="compositionally biased region" description="Polar residues" evidence="9">
    <location>
        <begin position="384"/>
        <end position="399"/>
    </location>
</feature>
<feature type="repeat" description="ANK" evidence="6">
    <location>
        <begin position="776"/>
        <end position="810"/>
    </location>
</feature>
<keyword evidence="2" id="KW-0808">Transferase</keyword>
<evidence type="ECO:0000256" key="6">
    <source>
        <dbReference type="PROSITE-ProRule" id="PRU00023"/>
    </source>
</evidence>
<evidence type="ECO:0000256" key="5">
    <source>
        <dbReference type="ARBA" id="ARBA00022840"/>
    </source>
</evidence>
<feature type="compositionally biased region" description="Basic and acidic residues" evidence="9">
    <location>
        <begin position="368"/>
        <end position="380"/>
    </location>
</feature>
<dbReference type="InterPro" id="IPR001841">
    <property type="entry name" value="Znf_RING"/>
</dbReference>
<dbReference type="GO" id="GO:0005524">
    <property type="term" value="F:ATP binding"/>
    <property type="evidence" value="ECO:0007669"/>
    <property type="project" value="UniProtKB-KW"/>
</dbReference>
<dbReference type="PROSITE" id="PS50011">
    <property type="entry name" value="PROTEIN_KINASE_DOM"/>
    <property type="match status" value="1"/>
</dbReference>
<comment type="similarity">
    <text evidence="1">Belongs to the protein kinase superfamily. TKL Ser/Thr protein kinase family.</text>
</comment>
<dbReference type="Gene3D" id="1.10.510.10">
    <property type="entry name" value="Transferase(Phosphotransferase) domain 1"/>
    <property type="match status" value="1"/>
</dbReference>
<evidence type="ECO:0000256" key="9">
    <source>
        <dbReference type="SAM" id="MobiDB-lite"/>
    </source>
</evidence>
<dbReference type="AlphaFoldDB" id="A0A9Q0REF8"/>
<evidence type="ECO:0000256" key="3">
    <source>
        <dbReference type="ARBA" id="ARBA00022741"/>
    </source>
</evidence>
<keyword evidence="6" id="KW-0040">ANK repeat</keyword>
<evidence type="ECO:0000256" key="8">
    <source>
        <dbReference type="SAM" id="Coils"/>
    </source>
</evidence>
<keyword evidence="5" id="KW-0067">ATP-binding</keyword>
<name>A0A9Q0REF8_ANAIG</name>
<dbReference type="SUPFAM" id="SSF56112">
    <property type="entry name" value="Protein kinase-like (PK-like)"/>
    <property type="match status" value="1"/>
</dbReference>
<dbReference type="SUPFAM" id="SSF48403">
    <property type="entry name" value="Ankyrin repeat"/>
    <property type="match status" value="1"/>
</dbReference>
<dbReference type="InterPro" id="IPR051681">
    <property type="entry name" value="Ser/Thr_Kinases-Pseudokinases"/>
</dbReference>
<dbReference type="Gene3D" id="1.25.40.20">
    <property type="entry name" value="Ankyrin repeat-containing domain"/>
    <property type="match status" value="1"/>
</dbReference>
<proteinExistence type="inferred from homology"/>
<gene>
    <name evidence="12" type="ORF">M0811_06213</name>
</gene>
<dbReference type="SMART" id="SM00220">
    <property type="entry name" value="S_TKc"/>
    <property type="match status" value="1"/>
</dbReference>
<keyword evidence="3" id="KW-0547">Nucleotide-binding</keyword>
<dbReference type="Proteomes" id="UP001149090">
    <property type="component" value="Unassembled WGS sequence"/>
</dbReference>
<dbReference type="Gene3D" id="3.30.40.10">
    <property type="entry name" value="Zinc/RING finger domain, C3HC4 (zinc finger)"/>
    <property type="match status" value="1"/>
</dbReference>
<keyword evidence="7" id="KW-0863">Zinc-finger</keyword>
<organism evidence="12 13">
    <name type="scientific">Anaeramoeba ignava</name>
    <name type="common">Anaerobic marine amoeba</name>
    <dbReference type="NCBI Taxonomy" id="1746090"/>
    <lineage>
        <taxon>Eukaryota</taxon>
        <taxon>Metamonada</taxon>
        <taxon>Anaeramoebidae</taxon>
        <taxon>Anaeramoeba</taxon>
    </lineage>
</organism>
<evidence type="ECO:0000259" key="10">
    <source>
        <dbReference type="PROSITE" id="PS50011"/>
    </source>
</evidence>
<dbReference type="SMART" id="SM00248">
    <property type="entry name" value="ANK"/>
    <property type="match status" value="6"/>
</dbReference>
<dbReference type="InterPro" id="IPR008271">
    <property type="entry name" value="Ser/Thr_kinase_AS"/>
</dbReference>
<dbReference type="PANTHER" id="PTHR44329:SF288">
    <property type="entry name" value="MITOGEN-ACTIVATED PROTEIN KINASE KINASE KINASE 20"/>
    <property type="match status" value="1"/>
</dbReference>
<dbReference type="InterPro" id="IPR000719">
    <property type="entry name" value="Prot_kinase_dom"/>
</dbReference>
<dbReference type="PANTHER" id="PTHR44329">
    <property type="entry name" value="SERINE/THREONINE-PROTEIN KINASE TNNI3K-RELATED"/>
    <property type="match status" value="1"/>
</dbReference>
<evidence type="ECO:0000313" key="12">
    <source>
        <dbReference type="EMBL" id="KAJ5076633.1"/>
    </source>
</evidence>
<dbReference type="GO" id="GO:0004674">
    <property type="term" value="F:protein serine/threonine kinase activity"/>
    <property type="evidence" value="ECO:0007669"/>
    <property type="project" value="TreeGrafter"/>
</dbReference>
<keyword evidence="7" id="KW-0479">Metal-binding</keyword>
<sequence>MEEPEICPICFKNYSNERKPMVICKEGHNICSFCVTKTDHCIFCKSSFKNFKPIMNESLLAFIKSIQKNSNEPIIPIIPLSELEVELEPFAKGGTAQIFKAKWKEKDVVIKRLIFLNDEKRNQQFENEIKLGMKLNNPYIIKIHGKTKMNNVLGIVMEYAEQGDLSQKIPNLTFEEQIEYSLQIIKGIEVLHSNLIIHRDLKPENILISNNKPKITDFGISKVREHTLQVTSVIVSFRYSAPEMLESGNKYDRSCDIYSLSMILYEIFSKKQPFENENGMAIPVKVMQGERPEFPINFPKKLSELIKKGWSPNPEERCSLNEFTKCLNMMKNGEVELIIYKEKKPTIPRTRNSFQSILKRFEQTSNKPKPESESNPEPKLKPINTDQIHSNQQNSNEQESGPKSKSKPNPGPKPKQNKSNEIKPEPEPESESESKSEPESERIIKSEVDLKTAQKILDEVIAKVRTLEIQKEKKKSEEAKKKALKELKPYFQKLRDSIRKHDQNTSEKLEEIDINFIFQSMNAFPIDEFIQESCCMALRKFTEAETRISFNFPDFNGFDLIIKAMNNFPFKKFLQLQSLLILFQMGKSSLNRSQIKQYSGDDTIFSTMANFPEDNKIFYTGTEALTRLEFGQNYITRNFNLKKSHVEKLDQKKLKALQEEFNKKKYFFNVWSQTIFQKTAANTPIHYLCQNESINLRIIILMFDYRANFNLKGLTPLHYLCQNPSINLEIIKLVAHYRTDFYSKEDTPMHYLFKNPSITTEIIEFFREKGYSFNSQNHTPLHDLCNNPSITKEIVELLINNGANFHIQWYSPLHFLCNNKRITTEMIDILIKGGSNFNLGEATVLHCLCVNSLLSEEMIKLLKGTNADFSIKSYNGTTPKDFLPNHLQKLI</sequence>
<dbReference type="InterPro" id="IPR002110">
    <property type="entry name" value="Ankyrin_rpt"/>
</dbReference>
<dbReference type="InterPro" id="IPR036770">
    <property type="entry name" value="Ankyrin_rpt-contain_sf"/>
</dbReference>
<feature type="region of interest" description="Disordered" evidence="9">
    <location>
        <begin position="361"/>
        <end position="446"/>
    </location>
</feature>
<feature type="domain" description="RING-type" evidence="11">
    <location>
        <begin position="7"/>
        <end position="45"/>
    </location>
</feature>
<evidence type="ECO:0000256" key="2">
    <source>
        <dbReference type="ARBA" id="ARBA00022679"/>
    </source>
</evidence>
<reference evidence="12" key="1">
    <citation type="submission" date="2022-10" db="EMBL/GenBank/DDBJ databases">
        <title>Novel sulphate-reducing endosymbionts in the free-living metamonad Anaeramoeba.</title>
        <authorList>
            <person name="Jerlstrom-Hultqvist J."/>
            <person name="Cepicka I."/>
            <person name="Gallot-Lavallee L."/>
            <person name="Salas-Leiva D."/>
            <person name="Curtis B.A."/>
            <person name="Zahonova K."/>
            <person name="Pipaliya S."/>
            <person name="Dacks J."/>
            <person name="Roger A.J."/>
        </authorList>
    </citation>
    <scope>NUCLEOTIDE SEQUENCE</scope>
    <source>
        <strain evidence="12">BMAN</strain>
    </source>
</reference>
<dbReference type="PROSITE" id="PS50088">
    <property type="entry name" value="ANK_REPEAT"/>
    <property type="match status" value="1"/>
</dbReference>
<evidence type="ECO:0000313" key="13">
    <source>
        <dbReference type="Proteomes" id="UP001149090"/>
    </source>
</evidence>
<dbReference type="GO" id="GO:0008270">
    <property type="term" value="F:zinc ion binding"/>
    <property type="evidence" value="ECO:0007669"/>
    <property type="project" value="UniProtKB-KW"/>
</dbReference>
<keyword evidence="7" id="KW-0862">Zinc</keyword>
<dbReference type="PROSITE" id="PS00108">
    <property type="entry name" value="PROTEIN_KINASE_ST"/>
    <property type="match status" value="1"/>
</dbReference>
<dbReference type="EMBL" id="JAPDFW010000060">
    <property type="protein sequence ID" value="KAJ5076633.1"/>
    <property type="molecule type" value="Genomic_DNA"/>
</dbReference>
<dbReference type="PROSITE" id="PS50089">
    <property type="entry name" value="ZF_RING_2"/>
    <property type="match status" value="1"/>
</dbReference>
<feature type="domain" description="Protein kinase" evidence="10">
    <location>
        <begin position="84"/>
        <end position="330"/>
    </location>
</feature>
<keyword evidence="8" id="KW-0175">Coiled coil</keyword>
<comment type="caution">
    <text evidence="12">The sequence shown here is derived from an EMBL/GenBank/DDBJ whole genome shotgun (WGS) entry which is preliminary data.</text>
</comment>
<feature type="coiled-coil region" evidence="8">
    <location>
        <begin position="450"/>
        <end position="487"/>
    </location>
</feature>